<protein>
    <recommendedName>
        <fullName evidence="2">Hef-like homing endonuclease</fullName>
    </recommendedName>
</protein>
<accession>A0AB39AIX2</accession>
<dbReference type="EMBL" id="PP954958">
    <property type="protein sequence ID" value="XDG30714.1"/>
    <property type="molecule type" value="Genomic_DNA"/>
</dbReference>
<evidence type="ECO:0000313" key="1">
    <source>
        <dbReference type="EMBL" id="XDG30714.1"/>
    </source>
</evidence>
<dbReference type="CDD" id="cd22328">
    <property type="entry name" value="Hef-like"/>
    <property type="match status" value="1"/>
</dbReference>
<sequence length="588" mass="66464">MTTFIEKAKAKHGEVYDYSKVEYVDSRTPVIITCRIHGEFSQKPANHLFGQGCPKCGAGGRLSNATFIEKAKAKHGDKYDYAKTEYVHSDKKVIVTCKKHGDFTVVPRNHLGNAKTGCPKCADRGRANNSALFIEKAKAKHGDKYDYAKVRYVNNKTPVTITCRTHGDFEQTPQGHLASNDPCNKCRLEKVYNHSILSAQKIHNGKYTYVRESFVSVVDKMTIVCPIHGAYEMTINNHVHNGAECKECALAKRGESQWKTLDSFIKDAEKVHGNKYDYSKTVCRGGKKKITITCRTHGDFEQNMYSHLRGAGCPKCSNSGVSKAETEVFNFVRSICPDAVQSDRTIIGPLELDVVVPSHNLAIEFNGLYWHDERTKDKKYHITKRHRVEAAGYRLISIREDIWNERREQVESIIRNALGVTSDKVFARKCNIVEVSTSEAKAFMEKHHVQGFRGATVHYGLQHDDTLVAVISLTNWQKKNEWELVRYATACNVPGGLSRLWKHATTVNNINRAYSYVDRDLFSGSSYINAGFTLSTTTVGFRIVNGCTTESREKWNRAPDGMTQTQWYESEGVSRIYDSGQDKLLWVK</sequence>
<name>A0AB39AIX2_9CAUD</name>
<dbReference type="Gene3D" id="3.40.960.10">
    <property type="entry name" value="VSR Endonuclease"/>
    <property type="match status" value="1"/>
</dbReference>
<evidence type="ECO:0008006" key="2">
    <source>
        <dbReference type="Google" id="ProtNLM"/>
    </source>
</evidence>
<organism evidence="1">
    <name type="scientific">Klebsiella phage KpTRp1</name>
    <dbReference type="NCBI Taxonomy" id="3236632"/>
    <lineage>
        <taxon>Viruses</taxon>
        <taxon>Duplodnaviria</taxon>
        <taxon>Heunggongvirae</taxon>
        <taxon>Uroviricota</taxon>
        <taxon>Caudoviricetes</taxon>
        <taxon>Jameshumphriesvirinae</taxon>
        <taxon>Jedunavirus</taxon>
    </lineage>
</organism>
<proteinExistence type="predicted"/>
<reference evidence="1" key="1">
    <citation type="submission" date="2024-06" db="EMBL/GenBank/DDBJ databases">
        <authorList>
            <person name="Kazdaghli R."/>
        </authorList>
    </citation>
    <scope>NUCLEOTIDE SEQUENCE</scope>
</reference>